<dbReference type="SMART" id="SM00360">
    <property type="entry name" value="RRM"/>
    <property type="match status" value="1"/>
</dbReference>
<evidence type="ECO:0000256" key="1">
    <source>
        <dbReference type="PROSITE-ProRule" id="PRU00047"/>
    </source>
</evidence>
<name>A0A0B7BS84_9EUPU</name>
<proteinExistence type="predicted"/>
<dbReference type="PROSITE" id="PS50102">
    <property type="entry name" value="RRM"/>
    <property type="match status" value="1"/>
</dbReference>
<dbReference type="PROSITE" id="PS50158">
    <property type="entry name" value="ZF_CCHC"/>
    <property type="match status" value="1"/>
</dbReference>
<dbReference type="CDD" id="cd12373">
    <property type="entry name" value="RRM_SRSF3_like"/>
    <property type="match status" value="1"/>
</dbReference>
<dbReference type="InterPro" id="IPR001878">
    <property type="entry name" value="Znf_CCHC"/>
</dbReference>
<protein>
    <submittedName>
        <fullName evidence="6">Uncharacterized protein</fullName>
    </submittedName>
</protein>
<dbReference type="GO" id="GO:0008270">
    <property type="term" value="F:zinc ion binding"/>
    <property type="evidence" value="ECO:0007669"/>
    <property type="project" value="UniProtKB-KW"/>
</dbReference>
<feature type="domain" description="RRM" evidence="4">
    <location>
        <begin position="11"/>
        <end position="84"/>
    </location>
</feature>
<dbReference type="GO" id="GO:0003723">
    <property type="term" value="F:RNA binding"/>
    <property type="evidence" value="ECO:0007669"/>
    <property type="project" value="UniProtKB-UniRule"/>
</dbReference>
<feature type="domain" description="CCHC-type" evidence="5">
    <location>
        <begin position="110"/>
        <end position="126"/>
    </location>
</feature>
<dbReference type="InterPro" id="IPR012677">
    <property type="entry name" value="Nucleotide-bd_a/b_plait_sf"/>
</dbReference>
<evidence type="ECO:0000259" key="5">
    <source>
        <dbReference type="PROSITE" id="PS50158"/>
    </source>
</evidence>
<feature type="compositionally biased region" description="Basic residues" evidence="3">
    <location>
        <begin position="134"/>
        <end position="152"/>
    </location>
</feature>
<keyword evidence="1" id="KW-0479">Metal-binding</keyword>
<keyword evidence="2" id="KW-0694">RNA-binding</keyword>
<dbReference type="SUPFAM" id="SSF54928">
    <property type="entry name" value="RNA-binding domain, RBD"/>
    <property type="match status" value="1"/>
</dbReference>
<dbReference type="InterPro" id="IPR035979">
    <property type="entry name" value="RBD_domain_sf"/>
</dbReference>
<gene>
    <name evidence="6" type="primary">ORF204827</name>
</gene>
<dbReference type="FunFam" id="3.30.70.330:FF:000078">
    <property type="entry name" value="serine/arginine-rich splicing factor 7 isoform X1"/>
    <property type="match status" value="1"/>
</dbReference>
<sequence>MSRISRAPNDCKIYVGDLSEDASEKELERAFSYFGRLRNVWVARNPSGFAFVEFEDYRDAEDAVKELDGTTICGSRCRVELSTGKVRPKPWQRGGRGPSRSRRAFNPDDKCYECGYRGHYAYDCPRTNRGYGGSRRRSRSFSRSLSRSRSKGRRDSRSRSRSPQ</sequence>
<feature type="region of interest" description="Disordered" evidence="3">
    <location>
        <begin position="84"/>
        <end position="103"/>
    </location>
</feature>
<dbReference type="AlphaFoldDB" id="A0A0B7BS84"/>
<evidence type="ECO:0000256" key="3">
    <source>
        <dbReference type="SAM" id="MobiDB-lite"/>
    </source>
</evidence>
<dbReference type="EMBL" id="HACG01048125">
    <property type="protein sequence ID" value="CEK94990.1"/>
    <property type="molecule type" value="Transcribed_RNA"/>
</dbReference>
<feature type="region of interest" description="Disordered" evidence="3">
    <location>
        <begin position="123"/>
        <end position="164"/>
    </location>
</feature>
<keyword evidence="1" id="KW-0863">Zinc-finger</keyword>
<reference evidence="6" key="1">
    <citation type="submission" date="2014-12" db="EMBL/GenBank/DDBJ databases">
        <title>Insight into the proteome of Arion vulgaris.</title>
        <authorList>
            <person name="Aradska J."/>
            <person name="Bulat T."/>
            <person name="Smidak R."/>
            <person name="Sarate P."/>
            <person name="Gangsoo J."/>
            <person name="Sialana F."/>
            <person name="Bilban M."/>
            <person name="Lubec G."/>
        </authorList>
    </citation>
    <scope>NUCLEOTIDE SEQUENCE</scope>
    <source>
        <tissue evidence="6">Skin</tissue>
    </source>
</reference>
<evidence type="ECO:0000259" key="4">
    <source>
        <dbReference type="PROSITE" id="PS50102"/>
    </source>
</evidence>
<organism evidence="6">
    <name type="scientific">Arion vulgaris</name>
    <dbReference type="NCBI Taxonomy" id="1028688"/>
    <lineage>
        <taxon>Eukaryota</taxon>
        <taxon>Metazoa</taxon>
        <taxon>Spiralia</taxon>
        <taxon>Lophotrochozoa</taxon>
        <taxon>Mollusca</taxon>
        <taxon>Gastropoda</taxon>
        <taxon>Heterobranchia</taxon>
        <taxon>Euthyneura</taxon>
        <taxon>Panpulmonata</taxon>
        <taxon>Eupulmonata</taxon>
        <taxon>Stylommatophora</taxon>
        <taxon>Helicina</taxon>
        <taxon>Arionoidea</taxon>
        <taxon>Arionidae</taxon>
        <taxon>Arion</taxon>
    </lineage>
</organism>
<keyword evidence="1" id="KW-0862">Zinc</keyword>
<evidence type="ECO:0000256" key="2">
    <source>
        <dbReference type="PROSITE-ProRule" id="PRU00176"/>
    </source>
</evidence>
<dbReference type="PANTHER" id="PTHR23147">
    <property type="entry name" value="SERINE/ARGININE RICH SPLICING FACTOR"/>
    <property type="match status" value="1"/>
</dbReference>
<evidence type="ECO:0000313" key="6">
    <source>
        <dbReference type="EMBL" id="CEK94990.1"/>
    </source>
</evidence>
<accession>A0A0B7BS84</accession>
<dbReference type="InterPro" id="IPR036875">
    <property type="entry name" value="Znf_CCHC_sf"/>
</dbReference>
<dbReference type="InterPro" id="IPR050907">
    <property type="entry name" value="SRSF"/>
</dbReference>
<dbReference type="SUPFAM" id="SSF57756">
    <property type="entry name" value="Retrovirus zinc finger-like domains"/>
    <property type="match status" value="1"/>
</dbReference>
<dbReference type="InterPro" id="IPR000504">
    <property type="entry name" value="RRM_dom"/>
</dbReference>
<dbReference type="Pfam" id="PF00076">
    <property type="entry name" value="RRM_1"/>
    <property type="match status" value="1"/>
</dbReference>
<dbReference type="Gene3D" id="3.30.70.330">
    <property type="match status" value="1"/>
</dbReference>
<dbReference type="Gene3D" id="4.10.60.10">
    <property type="entry name" value="Zinc finger, CCHC-type"/>
    <property type="match status" value="1"/>
</dbReference>